<evidence type="ECO:0000313" key="2">
    <source>
        <dbReference type="EMBL" id="GAA4241040.1"/>
    </source>
</evidence>
<dbReference type="SMART" id="SM00773">
    <property type="entry name" value="WGR"/>
    <property type="match status" value="1"/>
</dbReference>
<evidence type="ECO:0000313" key="3">
    <source>
        <dbReference type="Proteomes" id="UP001501710"/>
    </source>
</evidence>
<dbReference type="InterPro" id="IPR049809">
    <property type="entry name" value="YehF/YfeS-like_WGR"/>
</dbReference>
<dbReference type="Pfam" id="PF05406">
    <property type="entry name" value="WGR"/>
    <property type="match status" value="1"/>
</dbReference>
<keyword evidence="3" id="KW-1185">Reference proteome</keyword>
<organism evidence="2 3">
    <name type="scientific">Actinomadura meridiana</name>
    <dbReference type="NCBI Taxonomy" id="559626"/>
    <lineage>
        <taxon>Bacteria</taxon>
        <taxon>Bacillati</taxon>
        <taxon>Actinomycetota</taxon>
        <taxon>Actinomycetes</taxon>
        <taxon>Streptosporangiales</taxon>
        <taxon>Thermomonosporaceae</taxon>
        <taxon>Actinomadura</taxon>
    </lineage>
</organism>
<dbReference type="InterPro" id="IPR002372">
    <property type="entry name" value="PQQ_rpt_dom"/>
</dbReference>
<dbReference type="SUPFAM" id="SSF142921">
    <property type="entry name" value="WGR domain-like"/>
    <property type="match status" value="1"/>
</dbReference>
<dbReference type="Gene3D" id="2.20.140.10">
    <property type="entry name" value="WGR domain"/>
    <property type="match status" value="1"/>
</dbReference>
<dbReference type="PROSITE" id="PS51977">
    <property type="entry name" value="WGR"/>
    <property type="match status" value="1"/>
</dbReference>
<dbReference type="Gene3D" id="2.130.10.10">
    <property type="entry name" value="YVTN repeat-like/Quinoprotein amine dehydrogenase"/>
    <property type="match status" value="1"/>
</dbReference>
<dbReference type="InterPro" id="IPR015943">
    <property type="entry name" value="WD40/YVTN_repeat-like_dom_sf"/>
</dbReference>
<gene>
    <name evidence="2" type="ORF">GCM10022254_68310</name>
</gene>
<comment type="caution">
    <text evidence="2">The sequence shown here is derived from an EMBL/GenBank/DDBJ whole genome shotgun (WGS) entry which is preliminary data.</text>
</comment>
<dbReference type="InterPro" id="IPR036930">
    <property type="entry name" value="WGR_dom_sf"/>
</dbReference>
<evidence type="ECO:0000259" key="1">
    <source>
        <dbReference type="PROSITE" id="PS51977"/>
    </source>
</evidence>
<dbReference type="InterPro" id="IPR050458">
    <property type="entry name" value="LolB"/>
</dbReference>
<sequence length="514" mass="56175">MPWDPCLPFVRPLLSDLICTVGDARPKGVAPLDREAGMAEHRTYLELSEDNASAHKFYEVVRSGTRVTITYGRIGASGQTKASDFATEAKAEAAAAKKIAEKTRKGYAPAVRGVRQARPVSRRVMVSSRSTARQAPVLWRLATGAAAFGIFVDQDRCWVGNQNGDVYTVTTDGTVTGRYRLPDGVKCIVADDFWIYAGCDDGRVYDLSGKVPHVAYEISADVDIYWLDIDDAILGVSDRNGRVTAVDHEDEYQWSRDVDGDSAWMVRCDAEGDTVFHGHSRGVACYAASDGRPIWRTPVGGNVLFGWQENHSVYAATGNNDVYRLAKGNGEVEAVYRCDAAVFSCAASPDGRYVFAGDNHSSVYCFDEDGTRLWKLATGHGSAYSMQFLNERVYIVTTDGSLACVDASEAAIHAAQQGSVPRPVDVKVAASLPTTEPVTVLETTSQPGDAVVLECYQDGSRLRVRVITEGYERAWNVQFPKEIRHPGARYAVEGVRTSGRGGFYRAYGEIKRLL</sequence>
<dbReference type="EMBL" id="BAABAS010000026">
    <property type="protein sequence ID" value="GAA4241040.1"/>
    <property type="molecule type" value="Genomic_DNA"/>
</dbReference>
<dbReference type="InterPro" id="IPR008893">
    <property type="entry name" value="WGR_domain"/>
</dbReference>
<dbReference type="InterPro" id="IPR011047">
    <property type="entry name" value="Quinoprotein_ADH-like_sf"/>
</dbReference>
<dbReference type="CDD" id="cd07996">
    <property type="entry name" value="WGR_MMR_like"/>
    <property type="match status" value="1"/>
</dbReference>
<reference evidence="3" key="1">
    <citation type="journal article" date="2019" name="Int. J. Syst. Evol. Microbiol.">
        <title>The Global Catalogue of Microorganisms (GCM) 10K type strain sequencing project: providing services to taxonomists for standard genome sequencing and annotation.</title>
        <authorList>
            <consortium name="The Broad Institute Genomics Platform"/>
            <consortium name="The Broad Institute Genome Sequencing Center for Infectious Disease"/>
            <person name="Wu L."/>
            <person name="Ma J."/>
        </authorList>
    </citation>
    <scope>NUCLEOTIDE SEQUENCE [LARGE SCALE GENOMIC DNA]</scope>
    <source>
        <strain evidence="3">JCM 17440</strain>
    </source>
</reference>
<feature type="domain" description="WGR" evidence="1">
    <location>
        <begin position="40"/>
        <end position="120"/>
    </location>
</feature>
<name>A0ABP8CMB3_9ACTN</name>
<accession>A0ABP8CMB3</accession>
<dbReference type="SUPFAM" id="SSF50998">
    <property type="entry name" value="Quinoprotein alcohol dehydrogenase-like"/>
    <property type="match status" value="1"/>
</dbReference>
<dbReference type="Proteomes" id="UP001501710">
    <property type="component" value="Unassembled WGS sequence"/>
</dbReference>
<dbReference type="Pfam" id="PF13360">
    <property type="entry name" value="PQQ_2"/>
    <property type="match status" value="2"/>
</dbReference>
<dbReference type="PANTHER" id="PTHR30634:SF13">
    <property type="entry name" value="PROTEIN YEHF"/>
    <property type="match status" value="1"/>
</dbReference>
<protein>
    <submittedName>
        <fullName evidence="2">WGR domain-containing protein</fullName>
    </submittedName>
</protein>
<proteinExistence type="predicted"/>
<dbReference type="PANTHER" id="PTHR30634">
    <property type="entry name" value="OUTER MEMBRANE LOLAB LIPOPROTEIN INSERTION APPARATUS"/>
    <property type="match status" value="1"/>
</dbReference>